<proteinExistence type="inferred from homology"/>
<dbReference type="InterPro" id="IPR016162">
    <property type="entry name" value="Ald_DH_N"/>
</dbReference>
<accession>A0A1Q9CR58</accession>
<feature type="transmembrane region" description="Helical" evidence="7">
    <location>
        <begin position="883"/>
        <end position="904"/>
    </location>
</feature>
<dbReference type="GO" id="GO:0004029">
    <property type="term" value="F:aldehyde dehydrogenase (NAD+) activity"/>
    <property type="evidence" value="ECO:0007669"/>
    <property type="project" value="TreeGrafter"/>
</dbReference>
<dbReference type="Pfam" id="PF00171">
    <property type="entry name" value="Aldedh"/>
    <property type="match status" value="1"/>
</dbReference>
<dbReference type="SUPFAM" id="SSF53720">
    <property type="entry name" value="ALDH-like"/>
    <property type="match status" value="1"/>
</dbReference>
<dbReference type="GO" id="GO:0004672">
    <property type="term" value="F:protein kinase activity"/>
    <property type="evidence" value="ECO:0007669"/>
    <property type="project" value="InterPro"/>
</dbReference>
<dbReference type="PROSITE" id="PS00687">
    <property type="entry name" value="ALDEHYDE_DEHYDR_GLU"/>
    <property type="match status" value="1"/>
</dbReference>
<dbReference type="PROSITE" id="PS00108">
    <property type="entry name" value="PROTEIN_KINASE_ST"/>
    <property type="match status" value="1"/>
</dbReference>
<dbReference type="SUPFAM" id="SSF56112">
    <property type="entry name" value="Protein kinase-like (PK-like)"/>
    <property type="match status" value="1"/>
</dbReference>
<dbReference type="InterPro" id="IPR016161">
    <property type="entry name" value="Ald_DH/histidinol_DH"/>
</dbReference>
<dbReference type="FunFam" id="3.40.309.10:FF:000003">
    <property type="entry name" value="Aldehyde dehydrogenase"/>
    <property type="match status" value="1"/>
</dbReference>
<evidence type="ECO:0000313" key="9">
    <source>
        <dbReference type="EMBL" id="OLP85418.1"/>
    </source>
</evidence>
<feature type="compositionally biased region" description="Low complexity" evidence="6">
    <location>
        <begin position="1231"/>
        <end position="1249"/>
    </location>
</feature>
<feature type="region of interest" description="Disordered" evidence="6">
    <location>
        <begin position="1560"/>
        <end position="1580"/>
    </location>
</feature>
<reference evidence="9 10" key="1">
    <citation type="submission" date="2016-02" db="EMBL/GenBank/DDBJ databases">
        <title>Genome analysis of coral dinoflagellate symbionts highlights evolutionary adaptations to a symbiotic lifestyle.</title>
        <authorList>
            <person name="Aranda M."/>
            <person name="Li Y."/>
            <person name="Liew Y.J."/>
            <person name="Baumgarten S."/>
            <person name="Simakov O."/>
            <person name="Wilson M."/>
            <person name="Piel J."/>
            <person name="Ashoor H."/>
            <person name="Bougouffa S."/>
            <person name="Bajic V.B."/>
            <person name="Ryu T."/>
            <person name="Ravasi T."/>
            <person name="Bayer T."/>
            <person name="Micklem G."/>
            <person name="Kim H."/>
            <person name="Bhak J."/>
            <person name="Lajeunesse T.C."/>
            <person name="Voolstra C.R."/>
        </authorList>
    </citation>
    <scope>NUCLEOTIDE SEQUENCE [LARGE SCALE GENOMIC DNA]</scope>
    <source>
        <strain evidence="9 10">CCMP2467</strain>
    </source>
</reference>
<feature type="compositionally biased region" description="Basic and acidic residues" evidence="6">
    <location>
        <begin position="1251"/>
        <end position="1281"/>
    </location>
</feature>
<feature type="compositionally biased region" description="Basic and acidic residues" evidence="6">
    <location>
        <begin position="1370"/>
        <end position="1396"/>
    </location>
</feature>
<dbReference type="Proteomes" id="UP000186817">
    <property type="component" value="Unassembled WGS sequence"/>
</dbReference>
<dbReference type="InterPro" id="IPR000719">
    <property type="entry name" value="Prot_kinase_dom"/>
</dbReference>
<evidence type="ECO:0000259" key="8">
    <source>
        <dbReference type="PROSITE" id="PS50011"/>
    </source>
</evidence>
<gene>
    <name evidence="9" type="primary">ALDH3A2</name>
    <name evidence="9" type="ORF">AK812_SmicGene33595</name>
</gene>
<dbReference type="InterPro" id="IPR016160">
    <property type="entry name" value="Ald_DH_CS_CYS"/>
</dbReference>
<dbReference type="CDD" id="cd07087">
    <property type="entry name" value="ALDH_F3-13-14_CALDH-like"/>
    <property type="match status" value="1"/>
</dbReference>
<keyword evidence="7" id="KW-0472">Membrane</keyword>
<dbReference type="PANTHER" id="PTHR43570">
    <property type="entry name" value="ALDEHYDE DEHYDROGENASE"/>
    <property type="match status" value="1"/>
</dbReference>
<dbReference type="OrthoDB" id="4062651at2759"/>
<feature type="compositionally biased region" description="Polar residues" evidence="6">
    <location>
        <begin position="1122"/>
        <end position="1137"/>
    </location>
</feature>
<feature type="region of interest" description="Disordered" evidence="6">
    <location>
        <begin position="1111"/>
        <end position="1546"/>
    </location>
</feature>
<sequence>MMADENDSEPSEEPSAVCLTGASGWSMSINGEYIATTARRHDRAVYVKPDASKYLAYNAPRRAWQVSRSLGPSGSYASCPGEDASPTGLQRACSIGSRTEPGLQILDLPLPNSLHVFGVAARRLSLQGLFCLQGVDVTQKIDGRDVSTPVYQLSTSHRCEDGPAEGMTTLRLEASSWTFKVTSCKAGERCDQEPVTVAACVSQALRPDRLAADCFGFRADEFNIAPPCVRRAPLSVEVGGPGKGPGSQERGEYRRTLDVANHPAYEKPDESRHLFYSPDLGGWQLSAAKGLGSGTAHGQACACTPQELRGPWQVLDDHGRPQEVELVISARPPPQQLTFTGWPPPLDHFNGEYDRLGLADPLHGRPSFARVLSHRSLRSSCLKFPLPGCESAKAHLNFATVSFNCQSSQWQLLLQGQPLAAAAESEMDMPQGAVQWHLLSKLQCFPLPSLQLVEELWAPSVVLVSGWTGVVNAAVNGEYLRRESNHQGRPWYTKSDVSANLYYSQGRAAWVISRSGPTSEQGTMAVCPQPHARNPSNLTGCWTVGISHASGMRVEASPPAAGLLLRGPPAPSCAGAFVRTGELHKRPVYSRVEDAGKQRCFLFYKASDACWVLAVGKKNDRPPAGDVLFRALTRGHSPEAVFAFASLQPNAGWLWSAGNPGEGKVQDTFRLHLRRLSIGATHVFVQSGMHQEVLNGRYIRMADSDGRPAYTREDEPVKLTYSNTDGDWRLVRNGSLLAFSADVRAARPENIQGPWRMANGSLVNFAQAAVSIMATSMRQSFWTPPLCLFLLLCDFSVRLQRPGWYRVCVCDASASIQRSADGSTNITTGAVESAGIMATNCDSPSHYILSPPEGAVLEVFEAPIPQEGPQTGNEEGLSTGVTVAILAGGLFTFVVLALVSAYWVRKKFFSFKPSQVANSSMASKEGKEGLQAGVDPHMLQYYESYYQSLGYPPGTATQMLGGAGANQQQHQMALPAPMMPGAMMQAAPAGTPALQDSAWMQPRPMGLPLALPPSRHPGMMAPPTPQNRGRSPRGNETGKSFGDLVSETNRRPSRQLPLFTDTSLPRMPTPTATPRGVATPRAGEEATLALEDGNTEEAAAGEEVTVTVSKSLEDVKEHRPSTADSVLSCLSESTAGSGSRPGTGDTAKPSDAEGKPLSPVKEEREEEEGNKDSQTPRSFRTFFNDRVTKLLSNKEGTEPDRKLFGASFSGFFGGGGETGDASVAASKEVPAEAGTESAPEESSAPATSSEAEEKRAEEERLAQEAAAREAAERAAEEERLAAAKAAAAQKAEEERLAEEAAAREAAAREAAAREAAEKAAEEERLAAERAASAQKAEEEAAAREAAAREAAERAAEEERLAAARAAAAQKAEEEAAAREAAAREAVERAAEEERLAAARAAAAQKAEEERLAQEAAAREAAAKAAEEERLAAARAAAEKAEAERLAEEAAAREAAEKAEEERLAALKAQGVSPRTGKAPPPPPPKAGAEAQASRSGSKSSTKEGGERRPPPPPPKGKPSSRPGPQILSVDTDPEAIGSGSASPAGWQRADHSLAMLWQSQQQTPTGSAVPVGPRSSSESPEFWEAMASETTDVAAPEAVKYLPELRDFVVRGHTSVEWRMGQLRLLRQVLEEEKEAMLQALGSDLCVDEAQALLFQIGCLFGEIDHFLDNIASWSAMKKVSTPMVLQPASSYVQAQPKGVVLIIGAWNYPFVVTLGPMITALAAGNCVLLKPSELSPESAQVMHRICTRLDQRAVRCCLGGVELSTTLVAQPFDHIIYTGSTRVGRLIMAAAAPNLTPLTLELGGKSPVVICGGIDINEACRRIAVGKFVNCGQTCIAPDYMLVERGVRDEVVACLKKVITEMFGDSTQAPQNLSRMVNQQAMERLHKALREPHGGHVELGGASPPPGTIKEGQRYVQPTIVVDPKAESTIMQEELFGPVLPILSVASCDEAVSFINSRPKPLALYVFAPQPVVDHVMQSTSSGAILVGDTAVHKGNPNVPFGGIGGSGMGSCYGEFGFNELSHQRAVMYRPLFPPSPISLPADSALSKILWFWVTMKPAHSKLLKRVSVLILGLLLLLITGKLRQRPLASMANPDDTQAKAESPAGSAPNTDRMMSRPPRGPGPMMPGPGLNVETDFEDTLKSNASFTSDSPSNRSLPVVCPLFTCTGPGMALTPLLLAAVFGASRSFRLDADSNFSGTIDTKREWPWKRRLTVDDVAIERWRRDGGDLPTSSSALLEEASGNASSAPPLPPAWSKRLTFLRALGSGGHGTAYLYVASCGSSNITVTVKLLHNKGLKDMQEVRAMRAMYGVSNFCISTLGAPDYIDTESGLWIMMPFLNSGSLLHLLEKLENRPAKWRCNSRVCWERLGAPYSIPFVQALLYQAALGVGALHSQGYHHMDLKPENIMLNCRGSKCFAEVIDLGIACHPKLCKWSGTIGFIAPEVWTGTGLGLAANDVWSLGVVFYEMMYGRKPPFHGDRNGRETRSYIPLIDDAIPKPGMPIDRLIESMLSHNPSRRPTMSGLQGWLRRIILDANPGQDVLDMINMSPLERGAQEKVPPCLLQYEDPEYTMDIGDRPAHRMDCASPPRSAQGYFRCGVCVSCNPCCKCDVKRKNKLEKAYFRMSTCE</sequence>
<feature type="compositionally biased region" description="Basic and acidic residues" evidence="6">
    <location>
        <begin position="1405"/>
        <end position="1464"/>
    </location>
</feature>
<dbReference type="InterPro" id="IPR029510">
    <property type="entry name" value="Ald_DH_CS_GLU"/>
</dbReference>
<evidence type="ECO:0000256" key="4">
    <source>
        <dbReference type="PROSITE-ProRule" id="PRU10007"/>
    </source>
</evidence>
<feature type="compositionally biased region" description="Basic and acidic residues" evidence="6">
    <location>
        <begin position="1290"/>
        <end position="1327"/>
    </location>
</feature>
<comment type="similarity">
    <text evidence="1 5">Belongs to the aldehyde dehydrogenase family.</text>
</comment>
<dbReference type="GO" id="GO:0006081">
    <property type="term" value="P:aldehyde metabolic process"/>
    <property type="evidence" value="ECO:0007669"/>
    <property type="project" value="InterPro"/>
</dbReference>
<dbReference type="EMBL" id="LSRX01000978">
    <property type="protein sequence ID" value="OLP85418.1"/>
    <property type="molecule type" value="Genomic_DNA"/>
</dbReference>
<dbReference type="InterPro" id="IPR016163">
    <property type="entry name" value="Ald_DH_C"/>
</dbReference>
<dbReference type="Gene3D" id="3.40.605.10">
    <property type="entry name" value="Aldehyde Dehydrogenase, Chain A, domain 1"/>
    <property type="match status" value="1"/>
</dbReference>
<dbReference type="GO" id="GO:0005524">
    <property type="term" value="F:ATP binding"/>
    <property type="evidence" value="ECO:0007669"/>
    <property type="project" value="InterPro"/>
</dbReference>
<keyword evidence="2 5" id="KW-0560">Oxidoreductase</keyword>
<feature type="compositionally biased region" description="Basic and acidic residues" evidence="6">
    <location>
        <begin position="1335"/>
        <end position="1361"/>
    </location>
</feature>
<feature type="compositionally biased region" description="Basic and acidic residues" evidence="6">
    <location>
        <begin position="1111"/>
        <end position="1121"/>
    </location>
</feature>
<organism evidence="9 10">
    <name type="scientific">Symbiodinium microadriaticum</name>
    <name type="common">Dinoflagellate</name>
    <name type="synonym">Zooxanthella microadriatica</name>
    <dbReference type="NCBI Taxonomy" id="2951"/>
    <lineage>
        <taxon>Eukaryota</taxon>
        <taxon>Sar</taxon>
        <taxon>Alveolata</taxon>
        <taxon>Dinophyceae</taxon>
        <taxon>Suessiales</taxon>
        <taxon>Symbiodiniaceae</taxon>
        <taxon>Symbiodinium</taxon>
    </lineage>
</organism>
<keyword evidence="3" id="KW-0520">NAD</keyword>
<dbReference type="InterPro" id="IPR015590">
    <property type="entry name" value="Aldehyde_DH_dom"/>
</dbReference>
<evidence type="ECO:0000256" key="2">
    <source>
        <dbReference type="ARBA" id="ARBA00023002"/>
    </source>
</evidence>
<feature type="region of interest" description="Disordered" evidence="6">
    <location>
        <begin position="1005"/>
        <end position="1081"/>
    </location>
</feature>
<evidence type="ECO:0000256" key="7">
    <source>
        <dbReference type="SAM" id="Phobius"/>
    </source>
</evidence>
<feature type="domain" description="Protein kinase" evidence="8">
    <location>
        <begin position="2259"/>
        <end position="2528"/>
    </location>
</feature>
<protein>
    <submittedName>
        <fullName evidence="9">Fatty aldehyde dehydrogenase</fullName>
    </submittedName>
</protein>
<dbReference type="PROSITE" id="PS50011">
    <property type="entry name" value="PROTEIN_KINASE_DOM"/>
    <property type="match status" value="1"/>
</dbReference>
<feature type="compositionally biased region" description="Pro residues" evidence="6">
    <location>
        <begin position="1010"/>
        <end position="1025"/>
    </location>
</feature>
<evidence type="ECO:0000256" key="3">
    <source>
        <dbReference type="ARBA" id="ARBA00023027"/>
    </source>
</evidence>
<dbReference type="InterPro" id="IPR012394">
    <property type="entry name" value="Aldehyde_DH_NAD(P)"/>
</dbReference>
<dbReference type="Gene3D" id="3.40.309.10">
    <property type="entry name" value="Aldehyde Dehydrogenase, Chain A, domain 2"/>
    <property type="match status" value="1"/>
</dbReference>
<feature type="active site" evidence="4">
    <location>
        <position position="1802"/>
    </location>
</feature>
<dbReference type="SMART" id="SM00220">
    <property type="entry name" value="S_TKc"/>
    <property type="match status" value="1"/>
</dbReference>
<dbReference type="InterPro" id="IPR008271">
    <property type="entry name" value="Ser/Thr_kinase_AS"/>
</dbReference>
<keyword evidence="7" id="KW-1133">Transmembrane helix</keyword>
<feature type="compositionally biased region" description="Basic and acidic residues" evidence="6">
    <location>
        <begin position="1500"/>
        <end position="1509"/>
    </location>
</feature>
<dbReference type="GO" id="GO:0005737">
    <property type="term" value="C:cytoplasm"/>
    <property type="evidence" value="ECO:0007669"/>
    <property type="project" value="TreeGrafter"/>
</dbReference>
<comment type="caution">
    <text evidence="9">The sequence shown here is derived from an EMBL/GenBank/DDBJ whole genome shotgun (WGS) entry which is preliminary data.</text>
</comment>
<evidence type="ECO:0000313" key="10">
    <source>
        <dbReference type="Proteomes" id="UP000186817"/>
    </source>
</evidence>
<evidence type="ECO:0000256" key="5">
    <source>
        <dbReference type="RuleBase" id="RU003345"/>
    </source>
</evidence>
<feature type="region of interest" description="Disordered" evidence="6">
    <location>
        <begin position="2091"/>
        <end position="2130"/>
    </location>
</feature>
<dbReference type="Gene3D" id="1.10.510.10">
    <property type="entry name" value="Transferase(Phosphotransferase) domain 1"/>
    <property type="match status" value="1"/>
</dbReference>
<evidence type="ECO:0000256" key="1">
    <source>
        <dbReference type="ARBA" id="ARBA00009986"/>
    </source>
</evidence>
<dbReference type="PANTHER" id="PTHR43570:SF16">
    <property type="entry name" value="ALDEHYDE DEHYDROGENASE TYPE III, ISOFORM Q"/>
    <property type="match status" value="1"/>
</dbReference>
<keyword evidence="7" id="KW-0812">Transmembrane</keyword>
<dbReference type="PROSITE" id="PS00070">
    <property type="entry name" value="ALDEHYDE_DEHYDR_CYS"/>
    <property type="match status" value="1"/>
</dbReference>
<keyword evidence="10" id="KW-1185">Reference proteome</keyword>
<dbReference type="FunFam" id="3.40.605.10:FF:000004">
    <property type="entry name" value="Aldehyde dehydrogenase"/>
    <property type="match status" value="1"/>
</dbReference>
<name>A0A1Q9CR58_SYMMI</name>
<evidence type="ECO:0000256" key="6">
    <source>
        <dbReference type="SAM" id="MobiDB-lite"/>
    </source>
</evidence>
<dbReference type="InterPro" id="IPR011009">
    <property type="entry name" value="Kinase-like_dom_sf"/>
</dbReference>
<dbReference type="Pfam" id="PF00069">
    <property type="entry name" value="Pkinase"/>
    <property type="match status" value="1"/>
</dbReference>